<dbReference type="Proteomes" id="UP000593802">
    <property type="component" value="Chromosome"/>
</dbReference>
<keyword evidence="1" id="KW-1133">Transmembrane helix</keyword>
<protein>
    <recommendedName>
        <fullName evidence="6">HD-GYP domain-containing protein</fullName>
    </recommendedName>
</protein>
<dbReference type="InterPro" id="IPR006675">
    <property type="entry name" value="HDIG_dom"/>
</dbReference>
<gene>
    <name evidence="4" type="ORF">skT53_31850</name>
</gene>
<evidence type="ECO:0000313" key="4">
    <source>
        <dbReference type="EMBL" id="BCJ88200.1"/>
    </source>
</evidence>
<proteinExistence type="predicted"/>
<sequence length="255" mass="29198">MPVSSDSIDVANRILLYFILATYSYLLFKTLFENYNKQVTVVTEALETTIEQVVASFIVAIEAKDQYTFGHSERVSLYAVEMAKTLREYEDDNKLKTLRLSGLMHDVGKINIPESILTKPDKLTPEEYELIKTHTVVGARMVEKITGLGPLKNGVLYHHERWDGRGYPAELQGEEIPLDARILAIADAFDAMTSSRAYRDALSFHEAFNRLKEARGTQFDPKLIDCLESVRFQWLQIYNESQFSLDDLEKLTDFL</sequence>
<dbReference type="Pfam" id="PF13487">
    <property type="entry name" value="HD_5"/>
    <property type="match status" value="1"/>
</dbReference>
<keyword evidence="1" id="KW-0472">Membrane</keyword>
<keyword evidence="1" id="KW-0812">Transmembrane</keyword>
<keyword evidence="5" id="KW-1185">Reference proteome</keyword>
<reference evidence="4 5" key="1">
    <citation type="submission" date="2020-08" db="EMBL/GenBank/DDBJ databases">
        <title>Complete Genome Sequence of Effusibacillus dendaii Strain skT53, Isolated from Farmland soil.</title>
        <authorList>
            <person name="Konishi T."/>
            <person name="Kawasaki H."/>
        </authorList>
    </citation>
    <scope>NUCLEOTIDE SEQUENCE [LARGE SCALE GENOMIC DNA]</scope>
    <source>
        <strain evidence="5">skT53</strain>
    </source>
</reference>
<dbReference type="RefSeq" id="WP_226375257.1">
    <property type="nucleotide sequence ID" value="NZ_AP023366.1"/>
</dbReference>
<dbReference type="PROSITE" id="PS51831">
    <property type="entry name" value="HD"/>
    <property type="match status" value="1"/>
</dbReference>
<dbReference type="InterPro" id="IPR006674">
    <property type="entry name" value="HD_domain"/>
</dbReference>
<name>A0A7I8DHV0_9BACL</name>
<feature type="domain" description="HD-GYP" evidence="3">
    <location>
        <begin position="46"/>
        <end position="243"/>
    </location>
</feature>
<evidence type="ECO:0008006" key="6">
    <source>
        <dbReference type="Google" id="ProtNLM"/>
    </source>
</evidence>
<dbReference type="InterPro" id="IPR003607">
    <property type="entry name" value="HD/PDEase_dom"/>
</dbReference>
<feature type="transmembrane region" description="Helical" evidence="1">
    <location>
        <begin position="14"/>
        <end position="32"/>
    </location>
</feature>
<feature type="domain" description="HD" evidence="2">
    <location>
        <begin position="68"/>
        <end position="192"/>
    </location>
</feature>
<organism evidence="4 5">
    <name type="scientific">Effusibacillus dendaii</name>
    <dbReference type="NCBI Taxonomy" id="2743772"/>
    <lineage>
        <taxon>Bacteria</taxon>
        <taxon>Bacillati</taxon>
        <taxon>Bacillota</taxon>
        <taxon>Bacilli</taxon>
        <taxon>Bacillales</taxon>
        <taxon>Alicyclobacillaceae</taxon>
        <taxon>Effusibacillus</taxon>
    </lineage>
</organism>
<dbReference type="EMBL" id="AP023366">
    <property type="protein sequence ID" value="BCJ88200.1"/>
    <property type="molecule type" value="Genomic_DNA"/>
</dbReference>
<dbReference type="NCBIfam" id="TIGR00277">
    <property type="entry name" value="HDIG"/>
    <property type="match status" value="1"/>
</dbReference>
<evidence type="ECO:0000259" key="2">
    <source>
        <dbReference type="PROSITE" id="PS51831"/>
    </source>
</evidence>
<dbReference type="CDD" id="cd00077">
    <property type="entry name" value="HDc"/>
    <property type="match status" value="1"/>
</dbReference>
<dbReference type="AlphaFoldDB" id="A0A7I8DHV0"/>
<dbReference type="PANTHER" id="PTHR43155">
    <property type="entry name" value="CYCLIC DI-GMP PHOSPHODIESTERASE PA4108-RELATED"/>
    <property type="match status" value="1"/>
</dbReference>
<evidence type="ECO:0000256" key="1">
    <source>
        <dbReference type="SAM" id="Phobius"/>
    </source>
</evidence>
<dbReference type="KEGG" id="eff:skT53_31850"/>
<dbReference type="SUPFAM" id="SSF109604">
    <property type="entry name" value="HD-domain/PDEase-like"/>
    <property type="match status" value="1"/>
</dbReference>
<evidence type="ECO:0000259" key="3">
    <source>
        <dbReference type="PROSITE" id="PS51832"/>
    </source>
</evidence>
<dbReference type="PROSITE" id="PS51832">
    <property type="entry name" value="HD_GYP"/>
    <property type="match status" value="1"/>
</dbReference>
<dbReference type="Gene3D" id="1.10.3210.10">
    <property type="entry name" value="Hypothetical protein af1432"/>
    <property type="match status" value="1"/>
</dbReference>
<dbReference type="InterPro" id="IPR037522">
    <property type="entry name" value="HD_GYP_dom"/>
</dbReference>
<accession>A0A7I8DHV0</accession>
<evidence type="ECO:0000313" key="5">
    <source>
        <dbReference type="Proteomes" id="UP000593802"/>
    </source>
</evidence>
<dbReference type="SMART" id="SM00471">
    <property type="entry name" value="HDc"/>
    <property type="match status" value="1"/>
</dbReference>